<comment type="caution">
    <text evidence="1">The sequence shown here is derived from an EMBL/GenBank/DDBJ whole genome shotgun (WGS) entry which is preliminary data.</text>
</comment>
<dbReference type="AlphaFoldDB" id="A0A0J7J0J9"/>
<dbReference type="PATRIC" id="fig|1304281.5.peg.1048"/>
<accession>A0A0J7J0J9</accession>
<gene>
    <name evidence="1" type="ORF">ACM44_04870</name>
</gene>
<dbReference type="STRING" id="1304281.ACM44_04870"/>
<dbReference type="EMBL" id="LFNG01000006">
    <property type="protein sequence ID" value="KMQ71571.1"/>
    <property type="molecule type" value="Genomic_DNA"/>
</dbReference>
<evidence type="ECO:0000313" key="2">
    <source>
        <dbReference type="Proteomes" id="UP000035900"/>
    </source>
</evidence>
<name>A0A0J7J0J9_9FLAO</name>
<sequence length="60" mass="6687">MILFESSIAGKCSVTIIAESFSKKASIPAVQIPRTFCEVFFCALIRDEKTIFVGILKFKL</sequence>
<reference evidence="1 2" key="1">
    <citation type="journal article" date="2004" name="Int. J. Syst. Evol. Microbiol.">
        <title>Kaistella koreensis gen. nov., sp. nov., a novel member of the Chryseobacterium-Bergeyella-Riemerella branch.</title>
        <authorList>
            <person name="Kim M.K."/>
            <person name="Im W.T."/>
            <person name="Shin Y.K."/>
            <person name="Lim J.H."/>
            <person name="Kim S.H."/>
            <person name="Lee B.C."/>
            <person name="Park M.Y."/>
            <person name="Lee K.Y."/>
            <person name="Lee S.T."/>
        </authorList>
    </citation>
    <scope>NUCLEOTIDE SEQUENCE [LARGE SCALE GENOMIC DNA]</scope>
    <source>
        <strain evidence="1 2">CCUG 49689</strain>
    </source>
</reference>
<organism evidence="1 2">
    <name type="scientific">Chryseobacterium koreense CCUG 49689</name>
    <dbReference type="NCBI Taxonomy" id="1304281"/>
    <lineage>
        <taxon>Bacteria</taxon>
        <taxon>Pseudomonadati</taxon>
        <taxon>Bacteroidota</taxon>
        <taxon>Flavobacteriia</taxon>
        <taxon>Flavobacteriales</taxon>
        <taxon>Weeksellaceae</taxon>
        <taxon>Chryseobacterium group</taxon>
        <taxon>Chryseobacterium</taxon>
    </lineage>
</organism>
<dbReference type="Proteomes" id="UP000035900">
    <property type="component" value="Unassembled WGS sequence"/>
</dbReference>
<evidence type="ECO:0000313" key="1">
    <source>
        <dbReference type="EMBL" id="KMQ71571.1"/>
    </source>
</evidence>
<keyword evidence="2" id="KW-1185">Reference proteome</keyword>
<proteinExistence type="predicted"/>
<protein>
    <submittedName>
        <fullName evidence="1">Uncharacterized protein</fullName>
    </submittedName>
</protein>